<feature type="compositionally biased region" description="Basic residues" evidence="1">
    <location>
        <begin position="549"/>
        <end position="560"/>
    </location>
</feature>
<feature type="compositionally biased region" description="Gly residues" evidence="1">
    <location>
        <begin position="116"/>
        <end position="127"/>
    </location>
</feature>
<name>A0ABD0W433_UMBPY</name>
<gene>
    <name evidence="2" type="ORF">UPYG_G00315230</name>
</gene>
<feature type="region of interest" description="Disordered" evidence="1">
    <location>
        <begin position="98"/>
        <end position="152"/>
    </location>
</feature>
<evidence type="ECO:0000256" key="1">
    <source>
        <dbReference type="SAM" id="MobiDB-lite"/>
    </source>
</evidence>
<organism evidence="2 3">
    <name type="scientific">Umbra pygmaea</name>
    <name type="common">Eastern mudminnow</name>
    <dbReference type="NCBI Taxonomy" id="75934"/>
    <lineage>
        <taxon>Eukaryota</taxon>
        <taxon>Metazoa</taxon>
        <taxon>Chordata</taxon>
        <taxon>Craniata</taxon>
        <taxon>Vertebrata</taxon>
        <taxon>Euteleostomi</taxon>
        <taxon>Actinopterygii</taxon>
        <taxon>Neopterygii</taxon>
        <taxon>Teleostei</taxon>
        <taxon>Protacanthopterygii</taxon>
        <taxon>Esociformes</taxon>
        <taxon>Umbridae</taxon>
        <taxon>Umbra</taxon>
    </lineage>
</organism>
<feature type="region of interest" description="Disordered" evidence="1">
    <location>
        <begin position="260"/>
        <end position="283"/>
    </location>
</feature>
<sequence>MSETFTRTGQHTLQRQANISSHDIEWQCPNPCRVRSSTQMITFTSCPSSVDSANVLRNRQLADHGGYWLLCGDQVSSSLSSELRQAQEESLQSLVRNSQTLQHQRHRQQHLIQGQPQGGAQGLGRLSGRGQHPHRFNSGAPLSDGSSSNPMSSLLQSFQVSLPESIPLPNRTMISRPGMMISMPHLGAPGHQEGLREYQAALHGRNPIQKTAMCTSSKASFNVITSTGGSGSVAASVASEPVDLSHVLNPVIHEHLRSYPVPEPQHHPKVGRPHKKTPEQNNSFSPVAMEAHTRFRSPRRGAHRRQLDDAEVREQAGVWRNDELLQRLSLAQSRNITCPERLKGQVHLGPQDPTPLQFPASLYAHRNGSSGGINSAGLPGSSSSAPSDPHLPKDYSNYNGHLNGHLNGNQYNGHYNGHQNGSLSSMENRRSGDIPSTEGLQFHHRPRTQADCPGEPLWSQDKGFLSWSGKMGIQGNIYPPGMMNGMQGKVESEKFQRTLTEDLETLHKANKITSNGGKQNDHLEAAIQDDNCDLDKMMGNISQRERQVKTPKPKRRKISR</sequence>
<dbReference type="EMBL" id="JAGEUA010000010">
    <property type="protein sequence ID" value="KAL0963908.1"/>
    <property type="molecule type" value="Genomic_DNA"/>
</dbReference>
<keyword evidence="3" id="KW-1185">Reference proteome</keyword>
<feature type="region of interest" description="Disordered" evidence="1">
    <location>
        <begin position="539"/>
        <end position="560"/>
    </location>
</feature>
<feature type="region of interest" description="Disordered" evidence="1">
    <location>
        <begin position="343"/>
        <end position="443"/>
    </location>
</feature>
<reference evidence="2 3" key="1">
    <citation type="submission" date="2024-06" db="EMBL/GenBank/DDBJ databases">
        <authorList>
            <person name="Pan Q."/>
            <person name="Wen M."/>
            <person name="Jouanno E."/>
            <person name="Zahm M."/>
            <person name="Klopp C."/>
            <person name="Cabau C."/>
            <person name="Louis A."/>
            <person name="Berthelot C."/>
            <person name="Parey E."/>
            <person name="Roest Crollius H."/>
            <person name="Montfort J."/>
            <person name="Robinson-Rechavi M."/>
            <person name="Bouchez O."/>
            <person name="Lampietro C."/>
            <person name="Lopez Roques C."/>
            <person name="Donnadieu C."/>
            <person name="Postlethwait J."/>
            <person name="Bobe J."/>
            <person name="Verreycken H."/>
            <person name="Guiguen Y."/>
        </authorList>
    </citation>
    <scope>NUCLEOTIDE SEQUENCE [LARGE SCALE GENOMIC DNA]</scope>
    <source>
        <strain evidence="2">Up_M1</strain>
        <tissue evidence="2">Testis</tissue>
    </source>
</reference>
<comment type="caution">
    <text evidence="2">The sequence shown here is derived from an EMBL/GenBank/DDBJ whole genome shotgun (WGS) entry which is preliminary data.</text>
</comment>
<proteinExistence type="predicted"/>
<dbReference type="AlphaFoldDB" id="A0ABD0W433"/>
<dbReference type="PANTHER" id="PTHR16112:SF16">
    <property type="entry name" value="SIX-BANDED, ISOFORM H"/>
    <property type="match status" value="1"/>
</dbReference>
<protein>
    <submittedName>
        <fullName evidence="2">Uncharacterized protein</fullName>
    </submittedName>
</protein>
<accession>A0ABD0W433</accession>
<evidence type="ECO:0000313" key="2">
    <source>
        <dbReference type="EMBL" id="KAL0963908.1"/>
    </source>
</evidence>
<dbReference type="PANTHER" id="PTHR16112">
    <property type="entry name" value="METHYL-CPG BINDING PROTEIN, DROSOPHILA"/>
    <property type="match status" value="1"/>
</dbReference>
<feature type="compositionally biased region" description="Low complexity" evidence="1">
    <location>
        <begin position="397"/>
        <end position="421"/>
    </location>
</feature>
<feature type="compositionally biased region" description="Low complexity" evidence="1">
    <location>
        <begin position="142"/>
        <end position="152"/>
    </location>
</feature>
<feature type="compositionally biased region" description="Low complexity" evidence="1">
    <location>
        <begin position="375"/>
        <end position="387"/>
    </location>
</feature>
<dbReference type="Proteomes" id="UP001557470">
    <property type="component" value="Unassembled WGS sequence"/>
</dbReference>
<evidence type="ECO:0000313" key="3">
    <source>
        <dbReference type="Proteomes" id="UP001557470"/>
    </source>
</evidence>